<dbReference type="PANTHER" id="PTHR15002">
    <property type="entry name" value="RIBOSOMAL BIOGENESIS PROTEIN LAS1L"/>
    <property type="match status" value="1"/>
</dbReference>
<accession>W1NTZ8</accession>
<name>W1NTZ8_AMBTC</name>
<dbReference type="EMBL" id="KI395483">
    <property type="protein sequence ID" value="ERM98114.1"/>
    <property type="molecule type" value="Genomic_DNA"/>
</dbReference>
<evidence type="ECO:0000313" key="2">
    <source>
        <dbReference type="Proteomes" id="UP000017836"/>
    </source>
</evidence>
<organism evidence="1 2">
    <name type="scientific">Amborella trichopoda</name>
    <dbReference type="NCBI Taxonomy" id="13333"/>
    <lineage>
        <taxon>Eukaryota</taxon>
        <taxon>Viridiplantae</taxon>
        <taxon>Streptophyta</taxon>
        <taxon>Embryophyta</taxon>
        <taxon>Tracheophyta</taxon>
        <taxon>Spermatophyta</taxon>
        <taxon>Magnoliopsida</taxon>
        <taxon>Amborellales</taxon>
        <taxon>Amborellaceae</taxon>
        <taxon>Amborella</taxon>
    </lineage>
</organism>
<dbReference type="Pfam" id="PF04031">
    <property type="entry name" value="Las1"/>
    <property type="match status" value="1"/>
</dbReference>
<dbReference type="GO" id="GO:0004519">
    <property type="term" value="F:endonuclease activity"/>
    <property type="evidence" value="ECO:0007669"/>
    <property type="project" value="InterPro"/>
</dbReference>
<evidence type="ECO:0000313" key="1">
    <source>
        <dbReference type="EMBL" id="ERM98114.1"/>
    </source>
</evidence>
<sequence>MEEDPIITILEEEKDLSYGYKLVPWQSWDQWNFVREKLLSSSPASVSSALEKIVGWRSRGCLPISVSITAAIVEIQQRDPFFSVCSHDNELDSEEILAMAYSMAIMRLVNGFVEQSHKKMRVSIADAAEAIGLPRLLIDIRHECAHRELPSLQLLRHASVKALDWLKSYYWEPQKNAVPDVHREIRARLLKMALCVKYKQELSSKSVKQHEPHWVPNKFISHLASKIQPCKSTGLTKRMSRISMSLVRLHSAYPLEVVTVLLDEFLMKTSEFSDEGEEKSGQGHVRTPFLTARYWKEVMLIISRKKPQILVTILGAVFEKIITLETIASKNGEPILLHYPDETFNQIRHLASLSSWLLKNIEKLRRPEKSTAKTKGLSSQSGYIPKETLKALLGTGLQSLAMGDALSESALILSQMLGNDSLIDKVQKLSNLHLPNPFESSCPSQTFQPEVASLNEAVRKLELLKQQRSVLLNSKITRSNRMDSDRTAWSIVKSWNKCPIGMLPCQFSSSGIMPVLERESDILENNQIMRNRGQSELSFANKYGATDAEVAERGCKRCLSGEPDLSQASGVKKMRKEREELPQEDRVMVEGEEMLDEEREVGHFEGRLLVGGIHKLVEPDELTAVQSAVRIFNRVS</sequence>
<dbReference type="GO" id="GO:0000460">
    <property type="term" value="P:maturation of 5.8S rRNA"/>
    <property type="evidence" value="ECO:0000318"/>
    <property type="project" value="GO_Central"/>
</dbReference>
<proteinExistence type="predicted"/>
<protein>
    <submittedName>
        <fullName evidence="1">Uncharacterized protein</fullName>
    </submittedName>
</protein>
<gene>
    <name evidence="1" type="ORF">AMTR_s00095p00033450</name>
</gene>
<dbReference type="eggNOG" id="KOG2425">
    <property type="taxonomic scope" value="Eukaryota"/>
</dbReference>
<dbReference type="Gramene" id="ERM98114">
    <property type="protein sequence ID" value="ERM98114"/>
    <property type="gene ID" value="AMTR_s00095p00033450"/>
</dbReference>
<reference evidence="2" key="1">
    <citation type="journal article" date="2013" name="Science">
        <title>The Amborella genome and the evolution of flowering plants.</title>
        <authorList>
            <consortium name="Amborella Genome Project"/>
        </authorList>
    </citation>
    <scope>NUCLEOTIDE SEQUENCE [LARGE SCALE GENOMIC DNA]</scope>
</reference>
<dbReference type="Proteomes" id="UP000017836">
    <property type="component" value="Unassembled WGS sequence"/>
</dbReference>
<dbReference type="STRING" id="13333.W1NTZ8"/>
<dbReference type="HOGENOM" id="CLU_031087_0_0_1"/>
<dbReference type="AlphaFoldDB" id="W1NTZ8"/>
<dbReference type="GO" id="GO:0005634">
    <property type="term" value="C:nucleus"/>
    <property type="evidence" value="ECO:0000318"/>
    <property type="project" value="GO_Central"/>
</dbReference>
<dbReference type="OrthoDB" id="10263222at2759"/>
<keyword evidence="2" id="KW-1185">Reference proteome</keyword>
<dbReference type="KEGG" id="atr:18426107"/>
<dbReference type="PANTHER" id="PTHR15002:SF0">
    <property type="entry name" value="RIBOSOMAL BIOGENESIS PROTEIN LAS1L"/>
    <property type="match status" value="1"/>
</dbReference>
<dbReference type="InterPro" id="IPR007174">
    <property type="entry name" value="Las1"/>
</dbReference>
<dbReference type="OMA" id="CIYWDSQ"/>
<dbReference type="GO" id="GO:0090730">
    <property type="term" value="C:Las1 complex"/>
    <property type="evidence" value="ECO:0007669"/>
    <property type="project" value="InterPro"/>
</dbReference>
<dbReference type="GO" id="GO:0000470">
    <property type="term" value="P:maturation of LSU-rRNA"/>
    <property type="evidence" value="ECO:0000318"/>
    <property type="project" value="GO_Central"/>
</dbReference>